<dbReference type="RefSeq" id="NP_001256902.1">
    <property type="nucleotide sequence ID" value="NM_001269973.1"/>
</dbReference>
<dbReference type="CTD" id="13218747"/>
<dbReference type="Proteomes" id="UP000001940">
    <property type="component" value="Chromosome V"/>
</dbReference>
<protein>
    <submittedName>
        <fullName evidence="1">Uncharacterized protein</fullName>
    </submittedName>
</protein>
<name>E0R7K4_CAEEL</name>
<evidence type="ECO:0000313" key="2">
    <source>
        <dbReference type="Proteomes" id="UP000001940"/>
    </source>
</evidence>
<evidence type="ECO:0000313" key="1">
    <source>
        <dbReference type="EMBL" id="CBW48570.1"/>
    </source>
</evidence>
<sequence length="46" mass="5423">MRKVVLFATDLAQQICITHTHTTQCIIIYCYDNRSIAFQTRDETIF</sequence>
<dbReference type="GeneID" id="13218747"/>
<accession>E0R7K4</accession>
<dbReference type="InParanoid" id="E0R7K4"/>
<dbReference type="Bgee" id="WBGene00195242">
    <property type="expression patterns" value="Expressed in embryo and 1 other cell type or tissue"/>
</dbReference>
<evidence type="ECO:0000313" key="3">
    <source>
        <dbReference type="WormBase" id="Y113G7B.28"/>
    </source>
</evidence>
<dbReference type="AGR" id="WB:WBGene00195242"/>
<dbReference type="KEGG" id="cel:CELE_Y113G7B.28"/>
<keyword evidence="2" id="KW-1185">Reference proteome</keyword>
<dbReference type="HOGENOM" id="CLU_3191821_0_0_1"/>
<dbReference type="WormBase" id="Y113G7B.28">
    <property type="protein sequence ID" value="CE45333"/>
    <property type="gene ID" value="WBGene00195242"/>
</dbReference>
<proteinExistence type="predicted"/>
<gene>
    <name evidence="1" type="ORF">CELE_Y113G7B.28</name>
    <name evidence="1 3" type="ORF">Y113G7B.28</name>
</gene>
<dbReference type="PaxDb" id="6239-Y113G7B.28"/>
<dbReference type="AlphaFoldDB" id="E0R7K4"/>
<dbReference type="EMBL" id="BX284605">
    <property type="protein sequence ID" value="CBW48570.1"/>
    <property type="molecule type" value="Genomic_DNA"/>
</dbReference>
<organism evidence="1 2">
    <name type="scientific">Caenorhabditis elegans</name>
    <dbReference type="NCBI Taxonomy" id="6239"/>
    <lineage>
        <taxon>Eukaryota</taxon>
        <taxon>Metazoa</taxon>
        <taxon>Ecdysozoa</taxon>
        <taxon>Nematoda</taxon>
        <taxon>Chromadorea</taxon>
        <taxon>Rhabditida</taxon>
        <taxon>Rhabditina</taxon>
        <taxon>Rhabditomorpha</taxon>
        <taxon>Rhabditoidea</taxon>
        <taxon>Rhabditidae</taxon>
        <taxon>Peloderinae</taxon>
        <taxon>Caenorhabditis</taxon>
    </lineage>
</organism>
<reference evidence="1 2" key="1">
    <citation type="journal article" date="1998" name="Science">
        <title>Genome sequence of the nematode C. elegans: a platform for investigating biology.</title>
        <authorList>
            <consortium name="The C. elegans sequencing consortium"/>
            <person name="Sulson J.E."/>
            <person name="Waterston R."/>
        </authorList>
    </citation>
    <scope>NUCLEOTIDE SEQUENCE [LARGE SCALE GENOMIC DNA]</scope>
    <source>
        <strain evidence="1 2">Bristol N2</strain>
    </source>
</reference>